<evidence type="ECO:0000313" key="8">
    <source>
        <dbReference type="Proteomes" id="UP000289184"/>
    </source>
</evidence>
<protein>
    <recommendedName>
        <fullName evidence="6">TonB C-terminal domain-containing protein</fullName>
    </recommendedName>
</protein>
<dbReference type="NCBIfam" id="TIGR01352">
    <property type="entry name" value="tonB_Cterm"/>
    <property type="match status" value="1"/>
</dbReference>
<dbReference type="GO" id="GO:0016020">
    <property type="term" value="C:membrane"/>
    <property type="evidence" value="ECO:0007669"/>
    <property type="project" value="UniProtKB-SubCell"/>
</dbReference>
<dbReference type="Proteomes" id="UP000289184">
    <property type="component" value="Unassembled WGS sequence"/>
</dbReference>
<evidence type="ECO:0000256" key="5">
    <source>
        <dbReference type="SAM" id="SignalP"/>
    </source>
</evidence>
<organism evidence="7 8">
    <name type="scientific">Achromobacter agilis</name>
    <dbReference type="NCBI Taxonomy" id="1353888"/>
    <lineage>
        <taxon>Bacteria</taxon>
        <taxon>Pseudomonadati</taxon>
        <taxon>Pseudomonadota</taxon>
        <taxon>Betaproteobacteria</taxon>
        <taxon>Burkholderiales</taxon>
        <taxon>Alcaligenaceae</taxon>
        <taxon>Achromobacter</taxon>
    </lineage>
</organism>
<dbReference type="InterPro" id="IPR037682">
    <property type="entry name" value="TonB_C"/>
</dbReference>
<dbReference type="Gene3D" id="3.30.1150.10">
    <property type="match status" value="1"/>
</dbReference>
<sequence length="300" mass="31642">MNWPLRASTMAAIMLCASATALAAAPATRAEWSGAVARQLQRHLSMPEAARDLEGPLSLRLRLTVLRNGTIDAVELASSSGDAAVDKAAASMVRRASPLPVFAADMAADKEIVMLPVRFETEGQAPRSEASARRRYADPTRGFGVTVPAPYQILRSGKTPEFDVLVQIASAAGAPPAAGGAGDYLCGVGFNRPRKTLKARPGTDTPRSAASRLAAAEAMQAGQGRMLEQRQAFEVQGTRGVDYVAAPADAPDSDRLLQYTALLDTPTLRVALTCTTTRDGMAAALPAFRQIRDGIRLGGR</sequence>
<feature type="chain" id="PRO_5019427882" description="TonB C-terminal domain-containing protein" evidence="5">
    <location>
        <begin position="24"/>
        <end position="300"/>
    </location>
</feature>
<keyword evidence="2" id="KW-0812">Transmembrane</keyword>
<comment type="subcellular location">
    <subcellularLocation>
        <location evidence="1">Membrane</location>
        <topology evidence="1">Single-pass membrane protein</topology>
    </subcellularLocation>
</comment>
<proteinExistence type="predicted"/>
<evidence type="ECO:0000313" key="7">
    <source>
        <dbReference type="EMBL" id="SSW62678.1"/>
    </source>
</evidence>
<name>A0A446C486_9BURK</name>
<dbReference type="PROSITE" id="PS52015">
    <property type="entry name" value="TONB_CTD"/>
    <property type="match status" value="1"/>
</dbReference>
<keyword evidence="3" id="KW-1133">Transmembrane helix</keyword>
<dbReference type="EMBL" id="UFQB01000002">
    <property type="protein sequence ID" value="SSW62678.1"/>
    <property type="molecule type" value="Genomic_DNA"/>
</dbReference>
<dbReference type="AlphaFoldDB" id="A0A446C486"/>
<keyword evidence="4" id="KW-0472">Membrane</keyword>
<evidence type="ECO:0000259" key="6">
    <source>
        <dbReference type="PROSITE" id="PS52015"/>
    </source>
</evidence>
<dbReference type="RefSeq" id="WP_165359042.1">
    <property type="nucleotide sequence ID" value="NZ_UFQB01000002.1"/>
</dbReference>
<feature type="domain" description="TonB C-terminal" evidence="6">
    <location>
        <begin position="31"/>
        <end position="128"/>
    </location>
</feature>
<evidence type="ECO:0000256" key="4">
    <source>
        <dbReference type="ARBA" id="ARBA00023136"/>
    </source>
</evidence>
<dbReference type="SUPFAM" id="SSF74653">
    <property type="entry name" value="TolA/TonB C-terminal domain"/>
    <property type="match status" value="1"/>
</dbReference>
<dbReference type="Pfam" id="PF13103">
    <property type="entry name" value="TonB_2"/>
    <property type="match status" value="1"/>
</dbReference>
<evidence type="ECO:0000256" key="3">
    <source>
        <dbReference type="ARBA" id="ARBA00022989"/>
    </source>
</evidence>
<accession>A0A446C486</accession>
<evidence type="ECO:0000256" key="2">
    <source>
        <dbReference type="ARBA" id="ARBA00022692"/>
    </source>
</evidence>
<evidence type="ECO:0000256" key="1">
    <source>
        <dbReference type="ARBA" id="ARBA00004167"/>
    </source>
</evidence>
<feature type="signal peptide" evidence="5">
    <location>
        <begin position="1"/>
        <end position="23"/>
    </location>
</feature>
<keyword evidence="8" id="KW-1185">Reference proteome</keyword>
<dbReference type="InterPro" id="IPR006260">
    <property type="entry name" value="TonB/TolA_C"/>
</dbReference>
<dbReference type="GO" id="GO:0055085">
    <property type="term" value="P:transmembrane transport"/>
    <property type="evidence" value="ECO:0007669"/>
    <property type="project" value="InterPro"/>
</dbReference>
<keyword evidence="5" id="KW-0732">Signal</keyword>
<gene>
    <name evidence="7" type="ORF">AGI3411_00526</name>
</gene>
<reference evidence="7 8" key="1">
    <citation type="submission" date="2018-07" db="EMBL/GenBank/DDBJ databases">
        <authorList>
            <person name="Peeters C."/>
        </authorList>
    </citation>
    <scope>NUCLEOTIDE SEQUENCE [LARGE SCALE GENOMIC DNA]</scope>
    <source>
        <strain evidence="7 8">LMG 3411</strain>
    </source>
</reference>